<dbReference type="CDD" id="cd04476">
    <property type="entry name" value="RPA1_DBD_C"/>
    <property type="match status" value="1"/>
</dbReference>
<evidence type="ECO:0000256" key="2">
    <source>
        <dbReference type="ARBA" id="ARBA00022723"/>
    </source>
</evidence>
<dbReference type="PANTHER" id="PTHR47165">
    <property type="entry name" value="OS03G0429900 PROTEIN"/>
    <property type="match status" value="1"/>
</dbReference>
<sequence length="247" mass="27097">LFLTRVSVSDFLNLHPNDNKNARFTCKATITTIDTTYGWWYNSCQFCNSAIQSIGSQFWCNQSEVVGHLPIPAYKLSAVVEDGTGTATFLLFGKTAQNLIQIPAIQLTSNPSSDKTKLPPMISRIIGQTKIFQVTIGMQKFGPQAQSIKVCRVFEDESPPKEIALTPMAANKSSCSSSINEQDEMLASPASKATQRELFPENSPMKQGGESNTARPSPRKTELNNEPAANKKGKTSFEDHATSKLED</sequence>
<organism evidence="8 9">
    <name type="scientific">Turnera subulata</name>
    <dbReference type="NCBI Taxonomy" id="218843"/>
    <lineage>
        <taxon>Eukaryota</taxon>
        <taxon>Viridiplantae</taxon>
        <taxon>Streptophyta</taxon>
        <taxon>Embryophyta</taxon>
        <taxon>Tracheophyta</taxon>
        <taxon>Spermatophyta</taxon>
        <taxon>Magnoliopsida</taxon>
        <taxon>eudicotyledons</taxon>
        <taxon>Gunneridae</taxon>
        <taxon>Pentapetalae</taxon>
        <taxon>rosids</taxon>
        <taxon>fabids</taxon>
        <taxon>Malpighiales</taxon>
        <taxon>Passifloraceae</taxon>
        <taxon>Turnera</taxon>
    </lineage>
</organism>
<evidence type="ECO:0000256" key="4">
    <source>
        <dbReference type="ARBA" id="ARBA00022833"/>
    </source>
</evidence>
<dbReference type="InterPro" id="IPR047192">
    <property type="entry name" value="Euk_RPA1_DBD_C"/>
</dbReference>
<dbReference type="InterPro" id="IPR013955">
    <property type="entry name" value="Rep_factor-A_C"/>
</dbReference>
<comment type="caution">
    <text evidence="8">The sequence shown here is derived from an EMBL/GenBank/DDBJ whole genome shotgun (WGS) entry which is preliminary data.</text>
</comment>
<comment type="similarity">
    <text evidence="1">Belongs to the replication factor A protein 1 family.</text>
</comment>
<gene>
    <name evidence="8" type="ORF">Tsubulata_049972</name>
</gene>
<feature type="compositionally biased region" description="Basic and acidic residues" evidence="6">
    <location>
        <begin position="235"/>
        <end position="247"/>
    </location>
</feature>
<evidence type="ECO:0000313" key="9">
    <source>
        <dbReference type="Proteomes" id="UP001141552"/>
    </source>
</evidence>
<keyword evidence="4" id="KW-0862">Zinc</keyword>
<evidence type="ECO:0000256" key="5">
    <source>
        <dbReference type="ARBA" id="ARBA00023125"/>
    </source>
</evidence>
<evidence type="ECO:0000256" key="1">
    <source>
        <dbReference type="ARBA" id="ARBA00005690"/>
    </source>
</evidence>
<feature type="region of interest" description="Disordered" evidence="6">
    <location>
        <begin position="168"/>
        <end position="247"/>
    </location>
</feature>
<dbReference type="InterPro" id="IPR012340">
    <property type="entry name" value="NA-bd_OB-fold"/>
</dbReference>
<dbReference type="OrthoDB" id="1931061at2759"/>
<dbReference type="Gene3D" id="2.40.50.140">
    <property type="entry name" value="Nucleic acid-binding proteins"/>
    <property type="match status" value="1"/>
</dbReference>
<evidence type="ECO:0000259" key="7">
    <source>
        <dbReference type="Pfam" id="PF08646"/>
    </source>
</evidence>
<name>A0A9Q0JEY6_9ROSI</name>
<dbReference type="GO" id="GO:0008270">
    <property type="term" value="F:zinc ion binding"/>
    <property type="evidence" value="ECO:0007669"/>
    <property type="project" value="UniProtKB-KW"/>
</dbReference>
<keyword evidence="3" id="KW-0863">Zinc-finger</keyword>
<reference evidence="8" key="2">
    <citation type="journal article" date="2023" name="Plants (Basel)">
        <title>Annotation of the Turnera subulata (Passifloraceae) Draft Genome Reveals the S-Locus Evolved after the Divergence of Turneroideae from Passifloroideae in a Stepwise Manner.</title>
        <authorList>
            <person name="Henning P.M."/>
            <person name="Roalson E.H."/>
            <person name="Mir W."/>
            <person name="McCubbin A.G."/>
            <person name="Shore J.S."/>
        </authorList>
    </citation>
    <scope>NUCLEOTIDE SEQUENCE</scope>
    <source>
        <strain evidence="8">F60SS</strain>
    </source>
</reference>
<feature type="non-terminal residue" evidence="8">
    <location>
        <position position="1"/>
    </location>
</feature>
<accession>A0A9Q0JEY6</accession>
<feature type="compositionally biased region" description="Polar residues" evidence="6">
    <location>
        <begin position="171"/>
        <end position="180"/>
    </location>
</feature>
<feature type="domain" description="Replication factor A C-terminal" evidence="7">
    <location>
        <begin position="24"/>
        <end position="145"/>
    </location>
</feature>
<dbReference type="Proteomes" id="UP001141552">
    <property type="component" value="Unassembled WGS sequence"/>
</dbReference>
<reference evidence="8" key="1">
    <citation type="submission" date="2022-02" db="EMBL/GenBank/DDBJ databases">
        <authorList>
            <person name="Henning P.M."/>
            <person name="McCubbin A.G."/>
            <person name="Shore J.S."/>
        </authorList>
    </citation>
    <scope>NUCLEOTIDE SEQUENCE</scope>
    <source>
        <strain evidence="8">F60SS</strain>
        <tissue evidence="8">Leaves</tissue>
    </source>
</reference>
<evidence type="ECO:0000256" key="6">
    <source>
        <dbReference type="SAM" id="MobiDB-lite"/>
    </source>
</evidence>
<dbReference type="GO" id="GO:0003677">
    <property type="term" value="F:DNA binding"/>
    <property type="evidence" value="ECO:0007669"/>
    <property type="project" value="UniProtKB-KW"/>
</dbReference>
<dbReference type="SUPFAM" id="SSF50249">
    <property type="entry name" value="Nucleic acid-binding proteins"/>
    <property type="match status" value="1"/>
</dbReference>
<keyword evidence="5" id="KW-0238">DNA-binding</keyword>
<evidence type="ECO:0000313" key="8">
    <source>
        <dbReference type="EMBL" id="KAJ4839203.1"/>
    </source>
</evidence>
<dbReference type="Pfam" id="PF08646">
    <property type="entry name" value="Rep_fac-A_C"/>
    <property type="match status" value="1"/>
</dbReference>
<evidence type="ECO:0000256" key="3">
    <source>
        <dbReference type="ARBA" id="ARBA00022771"/>
    </source>
</evidence>
<dbReference type="EMBL" id="JAKUCV010003379">
    <property type="protein sequence ID" value="KAJ4839203.1"/>
    <property type="molecule type" value="Genomic_DNA"/>
</dbReference>
<protein>
    <recommendedName>
        <fullName evidence="7">Replication factor A C-terminal domain-containing protein</fullName>
    </recommendedName>
</protein>
<dbReference type="AlphaFoldDB" id="A0A9Q0JEY6"/>
<dbReference type="PANTHER" id="PTHR47165:SF4">
    <property type="entry name" value="OS03G0429900 PROTEIN"/>
    <property type="match status" value="1"/>
</dbReference>
<proteinExistence type="inferred from homology"/>
<keyword evidence="2" id="KW-0479">Metal-binding</keyword>
<keyword evidence="9" id="KW-1185">Reference proteome</keyword>